<reference evidence="5" key="1">
    <citation type="submission" date="2025-08" db="UniProtKB">
        <authorList>
            <consortium name="Ensembl"/>
        </authorList>
    </citation>
    <scope>IDENTIFICATION</scope>
</reference>
<evidence type="ECO:0000256" key="2">
    <source>
        <dbReference type="ARBA" id="ARBA00023157"/>
    </source>
</evidence>
<evidence type="ECO:0000256" key="1">
    <source>
        <dbReference type="ARBA" id="ARBA00009923"/>
    </source>
</evidence>
<dbReference type="Gene3D" id="1.10.10.740">
    <property type="entry name" value="Crisp domain"/>
    <property type="match status" value="1"/>
</dbReference>
<comment type="caution">
    <text evidence="3">Lacks conserved residue(s) required for the propagation of feature annotation.</text>
</comment>
<feature type="disulfide bond" evidence="3">
    <location>
        <begin position="199"/>
        <end position="217"/>
    </location>
</feature>
<dbReference type="InterPro" id="IPR001283">
    <property type="entry name" value="CRISP-related"/>
</dbReference>
<dbReference type="Gene3D" id="3.40.33.10">
    <property type="entry name" value="CAP"/>
    <property type="match status" value="1"/>
</dbReference>
<organism evidence="5 6">
    <name type="scientific">Athene cunicularia</name>
    <name type="common">Burrowing owl</name>
    <name type="synonym">Speotyto cunicularia</name>
    <dbReference type="NCBI Taxonomy" id="194338"/>
    <lineage>
        <taxon>Eukaryota</taxon>
        <taxon>Metazoa</taxon>
        <taxon>Chordata</taxon>
        <taxon>Craniata</taxon>
        <taxon>Vertebrata</taxon>
        <taxon>Euteleostomi</taxon>
        <taxon>Archelosauria</taxon>
        <taxon>Archosauria</taxon>
        <taxon>Dinosauria</taxon>
        <taxon>Saurischia</taxon>
        <taxon>Theropoda</taxon>
        <taxon>Coelurosauria</taxon>
        <taxon>Aves</taxon>
        <taxon>Neognathae</taxon>
        <taxon>Neoaves</taxon>
        <taxon>Telluraves</taxon>
        <taxon>Strigiformes</taxon>
        <taxon>Strigidae</taxon>
        <taxon>Athene</taxon>
    </lineage>
</organism>
<dbReference type="OMA" id="NFKYGYG"/>
<accession>A0A663MJG6</accession>
<keyword evidence="6" id="KW-1185">Reference proteome</keyword>
<keyword evidence="2 3" id="KW-1015">Disulfide bond</keyword>
<dbReference type="InterPro" id="IPR003582">
    <property type="entry name" value="ShKT_dom"/>
</dbReference>
<dbReference type="InterPro" id="IPR042076">
    <property type="entry name" value="Crisp-like_dom"/>
</dbReference>
<reference evidence="5" key="2">
    <citation type="submission" date="2025-09" db="UniProtKB">
        <authorList>
            <consortium name="Ensembl"/>
        </authorList>
    </citation>
    <scope>IDENTIFICATION</scope>
</reference>
<dbReference type="PROSITE" id="PS51670">
    <property type="entry name" value="SHKT"/>
    <property type="match status" value="1"/>
</dbReference>
<gene>
    <name evidence="5" type="primary">CRISP2</name>
</gene>
<dbReference type="SMART" id="SM00198">
    <property type="entry name" value="SCP"/>
    <property type="match status" value="1"/>
</dbReference>
<feature type="domain" description="ShKT" evidence="4">
    <location>
        <begin position="190"/>
        <end position="223"/>
    </location>
</feature>
<evidence type="ECO:0000313" key="5">
    <source>
        <dbReference type="Ensembl" id="ENSACUP00000012565.1"/>
    </source>
</evidence>
<dbReference type="Proteomes" id="UP000472269">
    <property type="component" value="Unplaced"/>
</dbReference>
<dbReference type="Ensembl" id="ENSACUT00000013422.1">
    <property type="protein sequence ID" value="ENSACUP00000012565.1"/>
    <property type="gene ID" value="ENSACUG00000008487.1"/>
</dbReference>
<dbReference type="Pfam" id="PF00188">
    <property type="entry name" value="CAP"/>
    <property type="match status" value="1"/>
</dbReference>
<sequence length="228" mass="25665">MLSETFIIIVFQGFQYKQVDISSPQYKLQNQKQILDLHNEIRRSVVPTASNMLKMVWSEKAAKNAEKWAKNCGMKISVTCGENVLLSSNPKTWAEAIQVWRSQSSNFKYGFGATAKNVNIENYTQLIWYNSYQIGCAVAYCPKKQFKYFYVCQYCPSGNRASQIATPYKSGPKCADCPGHCDKGLCTNPCKYQDLAENCGNLKSLFGCGHPQMKKNCPATCTCTTQIM</sequence>
<dbReference type="InterPro" id="IPR014044">
    <property type="entry name" value="CAP_dom"/>
</dbReference>
<dbReference type="FunFam" id="1.10.10.740:FF:000001">
    <property type="entry name" value="Cysteine-rich secretory protein 2"/>
    <property type="match status" value="1"/>
</dbReference>
<evidence type="ECO:0000256" key="3">
    <source>
        <dbReference type="PROSITE-ProRule" id="PRU01005"/>
    </source>
</evidence>
<dbReference type="Pfam" id="PF08562">
    <property type="entry name" value="Crisp"/>
    <property type="match status" value="1"/>
</dbReference>
<feature type="disulfide bond" evidence="3">
    <location>
        <begin position="208"/>
        <end position="221"/>
    </location>
</feature>
<dbReference type="FunFam" id="3.40.33.10:FF:000005">
    <property type="entry name" value="Cysteine-rich secretory protein 2"/>
    <property type="match status" value="1"/>
</dbReference>
<dbReference type="PRINTS" id="PR00837">
    <property type="entry name" value="V5TPXLIKE"/>
</dbReference>
<dbReference type="SUPFAM" id="SSF55797">
    <property type="entry name" value="PR-1-like"/>
    <property type="match status" value="1"/>
</dbReference>
<dbReference type="SUPFAM" id="SSF57546">
    <property type="entry name" value="Crisp domain-like"/>
    <property type="match status" value="1"/>
</dbReference>
<proteinExistence type="inferred from homology"/>
<name>A0A663MJG6_ATHCN</name>
<dbReference type="InterPro" id="IPR035940">
    <property type="entry name" value="CAP_sf"/>
</dbReference>
<dbReference type="InterPro" id="IPR013871">
    <property type="entry name" value="Cysteine_rich_secretory"/>
</dbReference>
<dbReference type="PANTHER" id="PTHR10334">
    <property type="entry name" value="CYSTEINE-RICH SECRETORY PROTEIN-RELATED"/>
    <property type="match status" value="1"/>
</dbReference>
<evidence type="ECO:0000313" key="6">
    <source>
        <dbReference type="Proteomes" id="UP000472269"/>
    </source>
</evidence>
<evidence type="ECO:0000259" key="4">
    <source>
        <dbReference type="PROSITE" id="PS51670"/>
    </source>
</evidence>
<protein>
    <recommendedName>
        <fullName evidence="4">ShKT domain-containing protein</fullName>
    </recommendedName>
</protein>
<comment type="similarity">
    <text evidence="1">Belongs to the CRISP family.</text>
</comment>
<dbReference type="AlphaFoldDB" id="A0A663MJG6"/>